<dbReference type="PANTHER" id="PTHR39419">
    <property type="entry name" value="SLL0814 PROTEIN"/>
    <property type="match status" value="1"/>
</dbReference>
<gene>
    <name evidence="2" type="ORF">RM540_16150</name>
</gene>
<dbReference type="Proteomes" id="UP001267426">
    <property type="component" value="Unassembled WGS sequence"/>
</dbReference>
<comment type="caution">
    <text evidence="2">The sequence shown here is derived from an EMBL/GenBank/DDBJ whole genome shotgun (WGS) entry which is preliminary data.</text>
</comment>
<dbReference type="Pfam" id="PF04240">
    <property type="entry name" value="Caroten_synth"/>
    <property type="match status" value="1"/>
</dbReference>
<keyword evidence="1" id="KW-0472">Membrane</keyword>
<keyword evidence="1" id="KW-0812">Transmembrane</keyword>
<feature type="transmembrane region" description="Helical" evidence="1">
    <location>
        <begin position="56"/>
        <end position="75"/>
    </location>
</feature>
<name>A0ABU3BVH5_9BACT</name>
<accession>A0ABU3BVH5</accession>
<feature type="transmembrane region" description="Helical" evidence="1">
    <location>
        <begin position="192"/>
        <end position="212"/>
    </location>
</feature>
<evidence type="ECO:0000256" key="1">
    <source>
        <dbReference type="SAM" id="Phobius"/>
    </source>
</evidence>
<keyword evidence="3" id="KW-1185">Reference proteome</keyword>
<feature type="transmembrane region" description="Helical" evidence="1">
    <location>
        <begin position="249"/>
        <end position="267"/>
    </location>
</feature>
<dbReference type="InterPro" id="IPR017823">
    <property type="entry name" value="CruF"/>
</dbReference>
<dbReference type="RefSeq" id="WP_311666035.1">
    <property type="nucleotide sequence ID" value="NZ_JAVRHT010000076.1"/>
</dbReference>
<keyword evidence="1" id="KW-1133">Transmembrane helix</keyword>
<sequence length="289" mass="30075">MTSHRVFLIALALFAGSVVFSLAGATLLNFFPGPAASALGVIADVTGLTLQDLIKIPTWVNMAMLPVLAFALYLPELGWGRSLAFLAVGCVVGAAAELIGTQTGFPFGPYSYGDFLGAKIAGHVPWLIPPSWYAISIVSLDLGRRLGLGRAGRVGAVALFMVLWDVALDPAMNHAFPFWKYDVGGVFFGMPLVNWAGWALTSAVIAVGYEALGGLRAAPGPFEAVWAPRFYAVNSLFSVGVCFAYKAPAAGLAGLVGLAIALGVLWLRRDAAPPVSGPAGSRAARPAVA</sequence>
<dbReference type="EMBL" id="JAVRHT010000076">
    <property type="protein sequence ID" value="MDT0633287.1"/>
    <property type="molecule type" value="Genomic_DNA"/>
</dbReference>
<evidence type="ECO:0000313" key="3">
    <source>
        <dbReference type="Proteomes" id="UP001267426"/>
    </source>
</evidence>
<proteinExistence type="predicted"/>
<feature type="transmembrane region" description="Helical" evidence="1">
    <location>
        <begin position="154"/>
        <end position="172"/>
    </location>
</feature>
<evidence type="ECO:0000313" key="2">
    <source>
        <dbReference type="EMBL" id="MDT0633287.1"/>
    </source>
</evidence>
<feature type="transmembrane region" description="Helical" evidence="1">
    <location>
        <begin position="120"/>
        <end position="142"/>
    </location>
</feature>
<feature type="transmembrane region" description="Helical" evidence="1">
    <location>
        <begin position="82"/>
        <end position="100"/>
    </location>
</feature>
<organism evidence="2 3">
    <name type="scientific">Rubrivirga litoralis</name>
    <dbReference type="NCBI Taxonomy" id="3075598"/>
    <lineage>
        <taxon>Bacteria</taxon>
        <taxon>Pseudomonadati</taxon>
        <taxon>Rhodothermota</taxon>
        <taxon>Rhodothermia</taxon>
        <taxon>Rhodothermales</taxon>
        <taxon>Rubricoccaceae</taxon>
        <taxon>Rubrivirga</taxon>
    </lineage>
</organism>
<dbReference type="NCBIfam" id="TIGR03460">
    <property type="entry name" value="crt_membr_arch"/>
    <property type="match status" value="1"/>
</dbReference>
<dbReference type="InterPro" id="IPR007354">
    <property type="entry name" value="CruF-like"/>
</dbReference>
<reference evidence="2 3" key="1">
    <citation type="submission" date="2023-09" db="EMBL/GenBank/DDBJ databases">
        <authorList>
            <person name="Rey-Velasco X."/>
        </authorList>
    </citation>
    <scope>NUCLEOTIDE SEQUENCE [LARGE SCALE GENOMIC DNA]</scope>
    <source>
        <strain evidence="2 3">F394</strain>
    </source>
</reference>
<dbReference type="PANTHER" id="PTHR39419:SF1">
    <property type="entry name" value="SLL0814 PROTEIN"/>
    <property type="match status" value="1"/>
</dbReference>
<protein>
    <submittedName>
        <fullName evidence="2">Carotenoid biosynthesis protein</fullName>
    </submittedName>
</protein>